<dbReference type="NCBIfam" id="TIGR01768">
    <property type="entry name" value="GGGP-family"/>
    <property type="match status" value="1"/>
</dbReference>
<reference evidence="10" key="1">
    <citation type="submission" date="2022-11" db="EMBL/GenBank/DDBJ databases">
        <title>Salinimicrobium profundisediminis sp. nov., isolated from deep-sea sediment of the Mariana Trench.</title>
        <authorList>
            <person name="Fu H."/>
        </authorList>
    </citation>
    <scope>NUCLEOTIDE SEQUENCE</scope>
    <source>
        <strain evidence="10">MT39</strain>
    </source>
</reference>
<keyword evidence="5 9" id="KW-0443">Lipid metabolism</keyword>
<feature type="binding site" evidence="9">
    <location>
        <begin position="225"/>
        <end position="226"/>
    </location>
    <ligand>
        <name>sn-glycerol 1-phosphate</name>
        <dbReference type="ChEBI" id="CHEBI:57685"/>
    </ligand>
</feature>
<dbReference type="Gene3D" id="3.20.20.390">
    <property type="entry name" value="FMN-linked oxidoreductases"/>
    <property type="match status" value="1"/>
</dbReference>
<feature type="binding site" evidence="9">
    <location>
        <begin position="172"/>
        <end position="178"/>
    </location>
    <ligand>
        <name>sn-glycerol 1-phosphate</name>
        <dbReference type="ChEBI" id="CHEBI:57685"/>
    </ligand>
</feature>
<dbReference type="GO" id="GO:0047294">
    <property type="term" value="F:phosphoglycerol geranylgeranyltransferase activity"/>
    <property type="evidence" value="ECO:0007669"/>
    <property type="project" value="UniProtKB-UniRule"/>
</dbReference>
<evidence type="ECO:0000256" key="8">
    <source>
        <dbReference type="ARBA" id="ARBA00047288"/>
    </source>
</evidence>
<evidence type="ECO:0000256" key="2">
    <source>
        <dbReference type="ARBA" id="ARBA00022679"/>
    </source>
</evidence>
<evidence type="ECO:0000256" key="5">
    <source>
        <dbReference type="ARBA" id="ARBA00023098"/>
    </source>
</evidence>
<dbReference type="GO" id="GO:0000287">
    <property type="term" value="F:magnesium ion binding"/>
    <property type="evidence" value="ECO:0007669"/>
    <property type="project" value="UniProtKB-UniRule"/>
</dbReference>
<name>A0A9X3CZR4_9FLAO</name>
<keyword evidence="1 9" id="KW-0444">Lipid biosynthesis</keyword>
<dbReference type="NCBIfam" id="NF003198">
    <property type="entry name" value="PRK04169.1-2"/>
    <property type="match status" value="1"/>
</dbReference>
<keyword evidence="11" id="KW-1185">Reference proteome</keyword>
<dbReference type="AlphaFoldDB" id="A0A9X3CZR4"/>
<dbReference type="InterPro" id="IPR008205">
    <property type="entry name" value="GGGP_HepGP_synthase"/>
</dbReference>
<evidence type="ECO:0000256" key="3">
    <source>
        <dbReference type="ARBA" id="ARBA00022723"/>
    </source>
</evidence>
<evidence type="ECO:0000256" key="4">
    <source>
        <dbReference type="ARBA" id="ARBA00022842"/>
    </source>
</evidence>
<dbReference type="RefSeq" id="WP_266071155.1">
    <property type="nucleotide sequence ID" value="NZ_JAPJDA010000035.1"/>
</dbReference>
<dbReference type="Pfam" id="PF01884">
    <property type="entry name" value="PcrB"/>
    <property type="match status" value="1"/>
</dbReference>
<keyword evidence="2 9" id="KW-0808">Transferase</keyword>
<protein>
    <recommendedName>
        <fullName evidence="9">Geranylgeranylglyceryl phosphate synthase</fullName>
        <shortName evidence="9">GGGP synthase</shortName>
        <shortName evidence="9">GGGPS</shortName>
        <ecNumber evidence="9">2.5.1.41</ecNumber>
    </recommendedName>
    <alternativeName>
        <fullName evidence="9">(S)-3-O-geranylgeranylglyceryl phosphate synthase</fullName>
    </alternativeName>
    <alternativeName>
        <fullName evidence="9">Phosphoglycerol geranylgeranyltransferase</fullName>
    </alternativeName>
</protein>
<evidence type="ECO:0000313" key="10">
    <source>
        <dbReference type="EMBL" id="MCX2839743.1"/>
    </source>
</evidence>
<evidence type="ECO:0000256" key="1">
    <source>
        <dbReference type="ARBA" id="ARBA00022516"/>
    </source>
</evidence>
<gene>
    <name evidence="10" type="ORF">OQ279_16480</name>
</gene>
<dbReference type="InterPro" id="IPR010946">
    <property type="entry name" value="GGGP_synth"/>
</dbReference>
<feature type="binding site" evidence="9">
    <location>
        <position position="52"/>
    </location>
    <ligand>
        <name>Mg(2+)</name>
        <dbReference type="ChEBI" id="CHEBI:18420"/>
    </ligand>
</feature>
<comment type="cofactor">
    <cofactor evidence="9">
        <name>Mg(2+)</name>
        <dbReference type="ChEBI" id="CHEBI:18420"/>
    </cofactor>
</comment>
<dbReference type="Proteomes" id="UP001148482">
    <property type="component" value="Unassembled WGS sequence"/>
</dbReference>
<dbReference type="GO" id="GO:0046474">
    <property type="term" value="P:glycerophospholipid biosynthetic process"/>
    <property type="evidence" value="ECO:0007669"/>
    <property type="project" value="UniProtKB-UniRule"/>
</dbReference>
<feature type="binding site" evidence="9">
    <location>
        <position position="24"/>
    </location>
    <ligand>
        <name>Mg(2+)</name>
        <dbReference type="ChEBI" id="CHEBI:18420"/>
    </ligand>
</feature>
<dbReference type="EMBL" id="JAPJDA010000035">
    <property type="protein sequence ID" value="MCX2839743.1"/>
    <property type="molecule type" value="Genomic_DNA"/>
</dbReference>
<proteinExistence type="inferred from homology"/>
<accession>A0A9X3CZR4</accession>
<dbReference type="GO" id="GO:0005737">
    <property type="term" value="C:cytoplasm"/>
    <property type="evidence" value="ECO:0007669"/>
    <property type="project" value="InterPro"/>
</dbReference>
<dbReference type="NCBIfam" id="TIGR01769">
    <property type="entry name" value="GGGP"/>
    <property type="match status" value="1"/>
</dbReference>
<evidence type="ECO:0000256" key="9">
    <source>
        <dbReference type="HAMAP-Rule" id="MF_00112"/>
    </source>
</evidence>
<sequence>MPKVLEEIITAEKAGTKMLAVLIDPEKFDCSTAQKFLREMPFLTTHIFIGGSTCTPEAVEECTKAIKAETHLPVVLFPGDHQQISGKADALLFLSLLSGRNPDYLIGQQVRSVPLISKTRLEIIPTAYLLIDGGKETAVQRASKTQPLPQKDVQQIVDTAMAGKYMGKRLIYLEAGSGANIPVAAGIISAVKEAVQLPVIVGGGIRTKEQLEAAYRAGANMVVIGTAFEKGYFFL</sequence>
<keyword evidence="3 9" id="KW-0479">Metal-binding</keyword>
<evidence type="ECO:0000313" key="11">
    <source>
        <dbReference type="Proteomes" id="UP001148482"/>
    </source>
</evidence>
<evidence type="ECO:0000256" key="6">
    <source>
        <dbReference type="ARBA" id="ARBA00023209"/>
    </source>
</evidence>
<dbReference type="EC" id="2.5.1.41" evidence="9"/>
<evidence type="ECO:0000256" key="7">
    <source>
        <dbReference type="ARBA" id="ARBA00023264"/>
    </source>
</evidence>
<comment type="similarity">
    <text evidence="9">Belongs to the GGGP/HepGP synthase family. Group II subfamily.</text>
</comment>
<dbReference type="InterPro" id="IPR038597">
    <property type="entry name" value="GGGP/HepGP_synthase_sf"/>
</dbReference>
<comment type="function">
    <text evidence="9">Prenyltransferase that catalyzes the transfer of the geranylgeranyl moiety of geranylgeranyl diphosphate (GGPP) to the C3 hydroxyl of sn-glycerol-1-phosphate (G1P).</text>
</comment>
<dbReference type="HAMAP" id="MF_00112">
    <property type="entry name" value="GGGP_HepGP_synthase"/>
    <property type="match status" value="1"/>
</dbReference>
<organism evidence="10 11">
    <name type="scientific">Salinimicrobium profundisediminis</name>
    <dbReference type="NCBI Taxonomy" id="2994553"/>
    <lineage>
        <taxon>Bacteria</taxon>
        <taxon>Pseudomonadati</taxon>
        <taxon>Bacteroidota</taxon>
        <taxon>Flavobacteriia</taxon>
        <taxon>Flavobacteriales</taxon>
        <taxon>Flavobacteriaceae</taxon>
        <taxon>Salinimicrobium</taxon>
    </lineage>
</organism>
<comment type="caution">
    <text evidence="9">Lacks conserved residue(s) required for the propagation of feature annotation.</text>
</comment>
<keyword evidence="4 9" id="KW-0460">Magnesium</keyword>
<keyword evidence="7 9" id="KW-1208">Phospholipid metabolism</keyword>
<feature type="binding site" evidence="9">
    <location>
        <begin position="203"/>
        <end position="204"/>
    </location>
    <ligand>
        <name>sn-glycerol 1-phosphate</name>
        <dbReference type="ChEBI" id="CHEBI:57685"/>
    </ligand>
</feature>
<comment type="caution">
    <text evidence="10">The sequence shown here is derived from an EMBL/GenBank/DDBJ whole genome shotgun (WGS) entry which is preliminary data.</text>
</comment>
<dbReference type="SUPFAM" id="SSF51395">
    <property type="entry name" value="FMN-linked oxidoreductases"/>
    <property type="match status" value="1"/>
</dbReference>
<comment type="catalytic activity">
    <reaction evidence="8 9">
        <text>sn-glycerol 1-phosphate + (2E,6E,10E)-geranylgeranyl diphosphate = sn-3-O-(geranylgeranyl)glycerol 1-phosphate + diphosphate</text>
        <dbReference type="Rhea" id="RHEA:23404"/>
        <dbReference type="ChEBI" id="CHEBI:33019"/>
        <dbReference type="ChEBI" id="CHEBI:57677"/>
        <dbReference type="ChEBI" id="CHEBI:57685"/>
        <dbReference type="ChEBI" id="CHEBI:58756"/>
        <dbReference type="EC" id="2.5.1.41"/>
    </reaction>
</comment>
<keyword evidence="6 9" id="KW-0594">Phospholipid biosynthesis</keyword>